<name>A0AB39V655_9FUSO</name>
<dbReference type="InterPro" id="IPR023214">
    <property type="entry name" value="HAD_sf"/>
</dbReference>
<dbReference type="InterPro" id="IPR036412">
    <property type="entry name" value="HAD-like_sf"/>
</dbReference>
<dbReference type="NCBIfam" id="TIGR01668">
    <property type="entry name" value="YqeG_hyp_ppase"/>
    <property type="match status" value="1"/>
</dbReference>
<dbReference type="EMBL" id="CP165647">
    <property type="protein sequence ID" value="XDU62829.1"/>
    <property type="molecule type" value="Genomic_DNA"/>
</dbReference>
<sequence>MLKIFYPYEYVESVFSIDYKKLYEKGYRGLIFDIDNTLVHHGEDSTREIDELFKEVQKIGFKTLVLSNNSENRVQKFLENIDSLYIHDAKKPSVPNYLKSLEMLNLKKEETVVIGDQVFTDVFGANRSGIASILVKYMDKGNEIKIGKRRQLEKLILGFYKRNKKYQNRIGNIVKEKE</sequence>
<reference evidence="1" key="1">
    <citation type="submission" date="2024-07" db="EMBL/GenBank/DDBJ databases">
        <authorList>
            <person name="Li X.-J."/>
            <person name="Wang X."/>
        </authorList>
    </citation>
    <scope>NUCLEOTIDE SEQUENCE</scope>
    <source>
        <strain evidence="1">HSP-536</strain>
    </source>
</reference>
<protein>
    <submittedName>
        <fullName evidence="1">YqeG family HAD IIIA-type phosphatase</fullName>
    </submittedName>
</protein>
<dbReference type="SUPFAM" id="SSF56784">
    <property type="entry name" value="HAD-like"/>
    <property type="match status" value="1"/>
</dbReference>
<dbReference type="Pfam" id="PF13242">
    <property type="entry name" value="Hydrolase_like"/>
    <property type="match status" value="1"/>
</dbReference>
<dbReference type="NCBIfam" id="TIGR01662">
    <property type="entry name" value="HAD-SF-IIIA"/>
    <property type="match status" value="1"/>
</dbReference>
<organism evidence="1">
    <name type="scientific">Leptotrichia alba</name>
    <dbReference type="NCBI Taxonomy" id="3239304"/>
    <lineage>
        <taxon>Bacteria</taxon>
        <taxon>Fusobacteriati</taxon>
        <taxon>Fusobacteriota</taxon>
        <taxon>Fusobacteriia</taxon>
        <taxon>Fusobacteriales</taxon>
        <taxon>Leptotrichiaceae</taxon>
        <taxon>Leptotrichia</taxon>
    </lineage>
</organism>
<dbReference type="PANTHER" id="PTHR19288">
    <property type="entry name" value="4-NITROPHENYLPHOSPHATASE-RELATED"/>
    <property type="match status" value="1"/>
</dbReference>
<evidence type="ECO:0000313" key="1">
    <source>
        <dbReference type="EMBL" id="XDU62829.1"/>
    </source>
</evidence>
<dbReference type="Gene3D" id="3.40.50.1000">
    <property type="entry name" value="HAD superfamily/HAD-like"/>
    <property type="match status" value="1"/>
</dbReference>
<dbReference type="GO" id="GO:0005737">
    <property type="term" value="C:cytoplasm"/>
    <property type="evidence" value="ECO:0007669"/>
    <property type="project" value="TreeGrafter"/>
</dbReference>
<dbReference type="KEGG" id="lala:AB8B28_02980"/>
<accession>A0AB39V655</accession>
<gene>
    <name evidence="1" type="ORF">AB8B28_02980</name>
</gene>
<dbReference type="RefSeq" id="WP_369716713.1">
    <property type="nucleotide sequence ID" value="NZ_CP165647.1"/>
</dbReference>
<dbReference type="GO" id="GO:0008962">
    <property type="term" value="F:phosphatidylglycerophosphatase activity"/>
    <property type="evidence" value="ECO:0007669"/>
    <property type="project" value="InterPro"/>
</dbReference>
<proteinExistence type="predicted"/>
<dbReference type="InterPro" id="IPR010021">
    <property type="entry name" value="PGPP1/Gep4"/>
</dbReference>
<dbReference type="InterPro" id="IPR006549">
    <property type="entry name" value="HAD-SF_hydro_IIIA"/>
</dbReference>
<dbReference type="PANTHER" id="PTHR19288:SF25">
    <property type="entry name" value="PHOSPHATIDYLGLYCEROPHOSPHATASE GEP4, MITOCHONDRIAL"/>
    <property type="match status" value="1"/>
</dbReference>
<dbReference type="AlphaFoldDB" id="A0AB39V655"/>